<proteinExistence type="predicted"/>
<reference evidence="1 2" key="1">
    <citation type="journal article" date="2016" name="Genome Biol. Evol.">
        <title>Comparative Genomic Analyses of the Moraxella catarrhalis Serosensitive and Seroresistant Lineages Demonstrate Their Independent Evolution.</title>
        <authorList>
            <person name="Earl J.P."/>
            <person name="de Vries S.P."/>
            <person name="Ahmed A."/>
            <person name="Powell E."/>
            <person name="Schultz M.P."/>
            <person name="Hermans P.W."/>
            <person name="Hill D.J."/>
            <person name="Zhou Z."/>
            <person name="Constantinidou C.I."/>
            <person name="Hu F.Z."/>
            <person name="Bootsma H.J."/>
            <person name="Ehrlich G.D."/>
        </authorList>
    </citation>
    <scope>NUCLEOTIDE SEQUENCE [LARGE SCALE GENOMIC DNA]</scope>
    <source>
        <strain evidence="1 2">F23</strain>
    </source>
</reference>
<accession>A0A198X7S6</accession>
<evidence type="ECO:0000313" key="2">
    <source>
        <dbReference type="Proteomes" id="UP000078295"/>
    </source>
</evidence>
<sequence>MVDLSNQRICFGASVGQGNQKWYAFIHKFKFVKALGYDFLTVIGQYL</sequence>
<protein>
    <submittedName>
        <fullName evidence="1">Uncharacterized protein</fullName>
    </submittedName>
</protein>
<gene>
    <name evidence="1" type="ORF">AO370_0519</name>
</gene>
<dbReference type="EMBL" id="LXHQ01000020">
    <property type="protein sequence ID" value="OAV26686.1"/>
    <property type="molecule type" value="Genomic_DNA"/>
</dbReference>
<dbReference type="AlphaFoldDB" id="A0A198X7S6"/>
<dbReference type="Proteomes" id="UP000078295">
    <property type="component" value="Unassembled WGS sequence"/>
</dbReference>
<organism evidence="1 2">
    <name type="scientific">Moraxella catarrhalis</name>
    <name type="common">Branhamella catarrhalis</name>
    <dbReference type="NCBI Taxonomy" id="480"/>
    <lineage>
        <taxon>Bacteria</taxon>
        <taxon>Pseudomonadati</taxon>
        <taxon>Pseudomonadota</taxon>
        <taxon>Gammaproteobacteria</taxon>
        <taxon>Moraxellales</taxon>
        <taxon>Moraxellaceae</taxon>
        <taxon>Moraxella</taxon>
    </lineage>
</organism>
<name>A0A198X7S6_MORCA</name>
<comment type="caution">
    <text evidence="1">The sequence shown here is derived from an EMBL/GenBank/DDBJ whole genome shotgun (WGS) entry which is preliminary data.</text>
</comment>
<evidence type="ECO:0000313" key="1">
    <source>
        <dbReference type="EMBL" id="OAV26686.1"/>
    </source>
</evidence>